<comment type="caution">
    <text evidence="2">The sequence shown here is derived from an EMBL/GenBank/DDBJ whole genome shotgun (WGS) entry which is preliminary data.</text>
</comment>
<name>A0A2S8BPI8_9MYCO</name>
<protein>
    <submittedName>
        <fullName evidence="2">Uncharacterized protein</fullName>
    </submittedName>
</protein>
<evidence type="ECO:0000256" key="1">
    <source>
        <dbReference type="SAM" id="MobiDB-lite"/>
    </source>
</evidence>
<feature type="region of interest" description="Disordered" evidence="1">
    <location>
        <begin position="61"/>
        <end position="95"/>
    </location>
</feature>
<accession>A0A2S8BPI8</accession>
<dbReference type="Proteomes" id="UP000238296">
    <property type="component" value="Unassembled WGS sequence"/>
</dbReference>
<organism evidence="2 3">
    <name type="scientific">Mycobacterium talmoniae</name>
    <dbReference type="NCBI Taxonomy" id="1858794"/>
    <lineage>
        <taxon>Bacteria</taxon>
        <taxon>Bacillati</taxon>
        <taxon>Actinomycetota</taxon>
        <taxon>Actinomycetes</taxon>
        <taxon>Mycobacteriales</taxon>
        <taxon>Mycobacteriaceae</taxon>
        <taxon>Mycobacterium</taxon>
    </lineage>
</organism>
<dbReference type="AlphaFoldDB" id="A0A2S8BPI8"/>
<reference evidence="2 3" key="1">
    <citation type="journal article" date="2017" name="Int. J. Syst. Evol. Microbiol.">
        <title>Mycobacterium talmoniae sp. nov., a slowly growing mycobacterium isolated from human respiratory samples.</title>
        <authorList>
            <person name="Davidson R.M."/>
            <person name="DeGroote M.A."/>
            <person name="Marola J.L."/>
            <person name="Buss S."/>
            <person name="Jones V."/>
            <person name="McNeil M.R."/>
            <person name="Freifeld A.G."/>
            <person name="Elaine Epperson L."/>
            <person name="Hasan N.A."/>
            <person name="Jackson M."/>
            <person name="Iwen P.C."/>
            <person name="Salfinger M."/>
            <person name="Strong M."/>
        </authorList>
    </citation>
    <scope>NUCLEOTIDE SEQUENCE [LARGE SCALE GENOMIC DNA]</scope>
    <source>
        <strain evidence="2 3">ATCC BAA-2683</strain>
    </source>
</reference>
<evidence type="ECO:0000313" key="2">
    <source>
        <dbReference type="EMBL" id="PQM48584.1"/>
    </source>
</evidence>
<proteinExistence type="predicted"/>
<gene>
    <name evidence="2" type="ORF">C1Y40_01196</name>
</gene>
<sequence>MATASTGTAISSSQDRPASWCTAITMPPTLMIGAVTSTVQVICTSTWIWRTSLVVRVSSDGAPKRAVSGSEKVRTRPNIAARRSRPNPIPVRDPK</sequence>
<dbReference type="EMBL" id="PPEA01000166">
    <property type="protein sequence ID" value="PQM48584.1"/>
    <property type="molecule type" value="Genomic_DNA"/>
</dbReference>
<evidence type="ECO:0000313" key="3">
    <source>
        <dbReference type="Proteomes" id="UP000238296"/>
    </source>
</evidence>